<organism evidence="13 14">
    <name type="scientific">Klebsiella pneumoniae</name>
    <dbReference type="NCBI Taxonomy" id="573"/>
    <lineage>
        <taxon>Bacteria</taxon>
        <taxon>Pseudomonadati</taxon>
        <taxon>Pseudomonadota</taxon>
        <taxon>Gammaproteobacteria</taxon>
        <taxon>Enterobacterales</taxon>
        <taxon>Enterobacteriaceae</taxon>
        <taxon>Klebsiella/Raoultella group</taxon>
        <taxon>Klebsiella</taxon>
        <taxon>Klebsiella pneumoniae complex</taxon>
    </lineage>
</organism>
<dbReference type="PANTHER" id="PTHR32092">
    <property type="entry name" value="6-PHOSPHO-BETA-GLUCOSIDASE-RELATED"/>
    <property type="match status" value="1"/>
</dbReference>
<feature type="binding site" evidence="9">
    <location>
        <position position="201"/>
    </location>
    <ligand>
        <name>Mn(2+)</name>
        <dbReference type="ChEBI" id="CHEBI:29035"/>
    </ligand>
</feature>
<dbReference type="AlphaFoldDB" id="A0A377XAH3"/>
<evidence type="ECO:0000256" key="7">
    <source>
        <dbReference type="PIRSR" id="PIRSR601088-1"/>
    </source>
</evidence>
<dbReference type="EC" id="3.2.1.122" evidence="13"/>
<evidence type="ECO:0000259" key="12">
    <source>
        <dbReference type="Pfam" id="PF11975"/>
    </source>
</evidence>
<feature type="binding site" evidence="8">
    <location>
        <position position="148"/>
    </location>
    <ligand>
        <name>substrate</name>
    </ligand>
</feature>
<dbReference type="Gene3D" id="3.40.50.720">
    <property type="entry name" value="NAD(P)-binding Rossmann-like Domain"/>
    <property type="match status" value="1"/>
</dbReference>
<evidence type="ECO:0000256" key="1">
    <source>
        <dbReference type="ARBA" id="ARBA00010141"/>
    </source>
</evidence>
<gene>
    <name evidence="13" type="primary">malH</name>
    <name evidence="13" type="ORF">NCTC5047_00458</name>
</gene>
<dbReference type="InterPro" id="IPR019802">
    <property type="entry name" value="GlycHydrolase_4_CS"/>
</dbReference>
<proteinExistence type="inferred from homology"/>
<keyword evidence="5 9" id="KW-0464">Manganese</keyword>
<keyword evidence="9" id="KW-0408">Iron</keyword>
<evidence type="ECO:0000256" key="2">
    <source>
        <dbReference type="ARBA" id="ARBA00022723"/>
    </source>
</evidence>
<keyword evidence="9" id="KW-0533">Nickel</keyword>
<evidence type="ECO:0000256" key="8">
    <source>
        <dbReference type="PIRSR" id="PIRSR601088-2"/>
    </source>
</evidence>
<dbReference type="InterPro" id="IPR036291">
    <property type="entry name" value="NAD(P)-bd_dom_sf"/>
</dbReference>
<dbReference type="SUPFAM" id="SSF51735">
    <property type="entry name" value="NAD(P)-binding Rossmann-fold domains"/>
    <property type="match status" value="1"/>
</dbReference>
<dbReference type="GO" id="GO:0046872">
    <property type="term" value="F:metal ion binding"/>
    <property type="evidence" value="ECO:0007669"/>
    <property type="project" value="UniProtKB-KW"/>
</dbReference>
<evidence type="ECO:0000256" key="11">
    <source>
        <dbReference type="RuleBase" id="RU361152"/>
    </source>
</evidence>
<evidence type="ECO:0000313" key="14">
    <source>
        <dbReference type="Proteomes" id="UP000254340"/>
    </source>
</evidence>
<keyword evidence="4 11" id="KW-0520">NAD</keyword>
<feature type="domain" description="Glycosyl hydrolase family 4 C-terminal" evidence="12">
    <location>
        <begin position="196"/>
        <end position="417"/>
    </location>
</feature>
<dbReference type="SUPFAM" id="SSF56327">
    <property type="entry name" value="LDH C-terminal domain-like"/>
    <property type="match status" value="1"/>
</dbReference>
<feature type="binding site" evidence="8">
    <location>
        <position position="94"/>
    </location>
    <ligand>
        <name>substrate</name>
    </ligand>
</feature>
<evidence type="ECO:0000256" key="10">
    <source>
        <dbReference type="PIRSR" id="PIRSR601088-4"/>
    </source>
</evidence>
<protein>
    <submittedName>
        <fullName evidence="13">Maltose-6'-phosphate glucosidase</fullName>
        <ecNumber evidence="13">3.2.1.122</ecNumber>
    </submittedName>
</protein>
<evidence type="ECO:0000313" key="13">
    <source>
        <dbReference type="EMBL" id="STT72774.1"/>
    </source>
</evidence>
<keyword evidence="9" id="KW-0170">Cobalt</keyword>
<dbReference type="PRINTS" id="PR00732">
    <property type="entry name" value="GLHYDRLASE4"/>
</dbReference>
<comment type="cofactor">
    <cofactor evidence="11">
        <name>NAD(+)</name>
        <dbReference type="ChEBI" id="CHEBI:57540"/>
    </cofactor>
    <text evidence="11">Binds 1 NAD(+) per subunit.</text>
</comment>
<dbReference type="EMBL" id="UGLH01000004">
    <property type="protein sequence ID" value="STT72774.1"/>
    <property type="molecule type" value="Genomic_DNA"/>
</dbReference>
<dbReference type="PANTHER" id="PTHR32092:SF14">
    <property type="entry name" value="MALTOSE-6'-PHOSPHATE GLUCOSIDASE"/>
    <property type="match status" value="1"/>
</dbReference>
<dbReference type="GO" id="GO:0005975">
    <property type="term" value="P:carbohydrate metabolic process"/>
    <property type="evidence" value="ECO:0007669"/>
    <property type="project" value="InterPro"/>
</dbReference>
<keyword evidence="6 11" id="KW-0326">Glycosidase</keyword>
<dbReference type="Pfam" id="PF02056">
    <property type="entry name" value="Glyco_hydro_4"/>
    <property type="match status" value="1"/>
</dbReference>
<dbReference type="PROSITE" id="PS01324">
    <property type="entry name" value="GLYCOSYL_HYDROL_F4"/>
    <property type="match status" value="1"/>
</dbReference>
<evidence type="ECO:0000256" key="9">
    <source>
        <dbReference type="PIRSR" id="PIRSR601088-3"/>
    </source>
</evidence>
<feature type="binding site" evidence="9">
    <location>
        <position position="170"/>
    </location>
    <ligand>
        <name>Mn(2+)</name>
        <dbReference type="ChEBI" id="CHEBI:29035"/>
    </ligand>
</feature>
<evidence type="ECO:0000256" key="5">
    <source>
        <dbReference type="ARBA" id="ARBA00023211"/>
    </source>
</evidence>
<dbReference type="InterPro" id="IPR001088">
    <property type="entry name" value="Glyco_hydro_4"/>
</dbReference>
<dbReference type="InterPro" id="IPR015955">
    <property type="entry name" value="Lactate_DH/Glyco_Ohase_4_C"/>
</dbReference>
<dbReference type="GO" id="GO:0016616">
    <property type="term" value="F:oxidoreductase activity, acting on the CH-OH group of donors, NAD or NADP as acceptor"/>
    <property type="evidence" value="ECO:0007669"/>
    <property type="project" value="InterPro"/>
</dbReference>
<comment type="similarity">
    <text evidence="1 11">Belongs to the glycosyl hydrolase 4 family.</text>
</comment>
<feature type="active site" description="Proton acceptor" evidence="7">
    <location>
        <position position="265"/>
    </location>
</feature>
<dbReference type="InterPro" id="IPR022616">
    <property type="entry name" value="Glyco_hydro_4_C"/>
</dbReference>
<keyword evidence="2 9" id="KW-0479">Metal-binding</keyword>
<dbReference type="Pfam" id="PF11975">
    <property type="entry name" value="Glyco_hydro_4C"/>
    <property type="match status" value="1"/>
</dbReference>
<sequence>MKDNFVVTIAGGGSTYTPGIVMMLLENMSRFPLREIRLYDNHHQRQKTIGDACAILVAERFPQVKFSYTTDPQAAFTDVDFVMAHIRVGLYEMREKDEKIPLKYGVPGQETCGPGGIAYGMRSIAGVLELVDYMQQYAPGAWMLNYSNPAAIVAEATRRLRPDARIINICDMPVAIEGLFADILGLPSRKALNVRYYGLNHFGWWTSITDKAGNDLMPALKRHVAEQGYSSPKEDFQHKAPSWIETFKKVKDVFALDPSTLPNTYLKYYLYPDYEVAHSDPEFTRANEVMAGREKEVFDMAREITRRGTAEGAHFHAGAHATFIVDLACAIAFNTQERMLLIVENNGAIANFDETAMVEVPCLVGVNGPEPLAMGKIPSFQKGLMEQQVAVEKLVVDAWIEGSYQKLWQAIALSKTVPSASVAKAILDELIVANEGYWPALPLIFFVMGKMQRIPLLCIFTGVSPGDAFILNLRPRGQSEPLISPSDRR</sequence>
<feature type="active site" description="Proton donor" evidence="7">
    <location>
        <position position="171"/>
    </location>
</feature>
<evidence type="ECO:0000256" key="3">
    <source>
        <dbReference type="ARBA" id="ARBA00022801"/>
    </source>
</evidence>
<dbReference type="GO" id="GO:0050081">
    <property type="term" value="F:maltose-6'-phosphate glucosidase activity"/>
    <property type="evidence" value="ECO:0007669"/>
    <property type="project" value="UniProtKB-EC"/>
</dbReference>
<keyword evidence="3 11" id="KW-0378">Hydrolase</keyword>
<feature type="binding site" evidence="8">
    <location>
        <position position="285"/>
    </location>
    <ligand>
        <name>substrate</name>
    </ligand>
</feature>
<dbReference type="Gene3D" id="3.90.110.10">
    <property type="entry name" value="Lactate dehydrogenase/glycoside hydrolase, family 4, C-terminal"/>
    <property type="match status" value="1"/>
</dbReference>
<name>A0A377XAH3_KLEPN</name>
<dbReference type="Proteomes" id="UP000254340">
    <property type="component" value="Unassembled WGS sequence"/>
</dbReference>
<evidence type="ECO:0000256" key="6">
    <source>
        <dbReference type="ARBA" id="ARBA00023295"/>
    </source>
</evidence>
<evidence type="ECO:0000256" key="4">
    <source>
        <dbReference type="ARBA" id="ARBA00023027"/>
    </source>
</evidence>
<feature type="site" description="Increases basicity of active site Tyr" evidence="10">
    <location>
        <position position="110"/>
    </location>
</feature>
<accession>A0A377XAH3</accession>
<reference evidence="13 14" key="1">
    <citation type="submission" date="2018-06" db="EMBL/GenBank/DDBJ databases">
        <authorList>
            <consortium name="Pathogen Informatics"/>
            <person name="Doyle S."/>
        </authorList>
    </citation>
    <scope>NUCLEOTIDE SEQUENCE [LARGE SCALE GENOMIC DNA]</scope>
    <source>
        <strain evidence="13 14">NCTC5047</strain>
    </source>
</reference>
<dbReference type="CDD" id="cd05298">
    <property type="entry name" value="GH4_GlvA_pagL_like"/>
    <property type="match status" value="1"/>
</dbReference>